<feature type="compositionally biased region" description="Low complexity" evidence="1">
    <location>
        <begin position="1"/>
        <end position="12"/>
    </location>
</feature>
<dbReference type="RefSeq" id="WP_148599199.1">
    <property type="nucleotide sequence ID" value="NZ_CP042999.1"/>
</dbReference>
<keyword evidence="3" id="KW-1185">Reference proteome</keyword>
<protein>
    <submittedName>
        <fullName evidence="2">Uncharacterized protein</fullName>
    </submittedName>
</protein>
<dbReference type="Proteomes" id="UP000324233">
    <property type="component" value="Plasmid pOJF2_2"/>
</dbReference>
<sequence length="151" mass="16201">MTIEDIAAAWGAGDDGDHTRERDDRGDEAPVPELDDEPEGDAATSKSLPVVHRTRRPVGSVVVEGFSAVGDDTPTVDVACLTRDGGRIPFPTWEAALAWAYDRLTEEHAVALERAILDRIDGLKAEGLVEELAHRLGAVLDAFDASKDLSV</sequence>
<keyword evidence="2" id="KW-0614">Plasmid</keyword>
<gene>
    <name evidence="2" type="ORF">OJF2_79240</name>
</gene>
<feature type="region of interest" description="Disordered" evidence="1">
    <location>
        <begin position="1"/>
        <end position="50"/>
    </location>
</feature>
<dbReference type="EMBL" id="CP042999">
    <property type="protein sequence ID" value="QEH39309.1"/>
    <property type="molecule type" value="Genomic_DNA"/>
</dbReference>
<geneLocation type="plasmid" evidence="3">
    <name>pojf2_2</name>
</geneLocation>
<dbReference type="AlphaFoldDB" id="A0A5B9WGB9"/>
<evidence type="ECO:0000313" key="2">
    <source>
        <dbReference type="EMBL" id="QEH39309.1"/>
    </source>
</evidence>
<feature type="compositionally biased region" description="Basic and acidic residues" evidence="1">
    <location>
        <begin position="15"/>
        <end position="28"/>
    </location>
</feature>
<accession>A0A5B9WGB9</accession>
<dbReference type="KEGG" id="agv:OJF2_79240"/>
<evidence type="ECO:0000313" key="3">
    <source>
        <dbReference type="Proteomes" id="UP000324233"/>
    </source>
</evidence>
<evidence type="ECO:0000256" key="1">
    <source>
        <dbReference type="SAM" id="MobiDB-lite"/>
    </source>
</evidence>
<name>A0A5B9WGB9_9BACT</name>
<reference evidence="2 3" key="1">
    <citation type="submission" date="2019-08" db="EMBL/GenBank/DDBJ databases">
        <title>Deep-cultivation of Planctomycetes and their phenomic and genomic characterization uncovers novel biology.</title>
        <authorList>
            <person name="Wiegand S."/>
            <person name="Jogler M."/>
            <person name="Boedeker C."/>
            <person name="Pinto D."/>
            <person name="Vollmers J."/>
            <person name="Rivas-Marin E."/>
            <person name="Kohn T."/>
            <person name="Peeters S.H."/>
            <person name="Heuer A."/>
            <person name="Rast P."/>
            <person name="Oberbeckmann S."/>
            <person name="Bunk B."/>
            <person name="Jeske O."/>
            <person name="Meyerdierks A."/>
            <person name="Storesund J.E."/>
            <person name="Kallscheuer N."/>
            <person name="Luecker S."/>
            <person name="Lage O.M."/>
            <person name="Pohl T."/>
            <person name="Merkel B.J."/>
            <person name="Hornburger P."/>
            <person name="Mueller R.-W."/>
            <person name="Bruemmer F."/>
            <person name="Labrenz M."/>
            <person name="Spormann A.M."/>
            <person name="Op den Camp H."/>
            <person name="Overmann J."/>
            <person name="Amann R."/>
            <person name="Jetten M.S.M."/>
            <person name="Mascher T."/>
            <person name="Medema M.H."/>
            <person name="Devos D.P."/>
            <person name="Kaster A.-K."/>
            <person name="Ovreas L."/>
            <person name="Rohde M."/>
            <person name="Galperin M.Y."/>
            <person name="Jogler C."/>
        </authorList>
    </citation>
    <scope>NUCLEOTIDE SEQUENCE [LARGE SCALE GENOMIC DNA]</scope>
    <source>
        <strain evidence="2 3">OJF2</strain>
        <plasmid evidence="3">pojf2_2</plasmid>
    </source>
</reference>
<proteinExistence type="predicted"/>
<organism evidence="2 3">
    <name type="scientific">Aquisphaera giovannonii</name>
    <dbReference type="NCBI Taxonomy" id="406548"/>
    <lineage>
        <taxon>Bacteria</taxon>
        <taxon>Pseudomonadati</taxon>
        <taxon>Planctomycetota</taxon>
        <taxon>Planctomycetia</taxon>
        <taxon>Isosphaerales</taxon>
        <taxon>Isosphaeraceae</taxon>
        <taxon>Aquisphaera</taxon>
    </lineage>
</organism>